<dbReference type="EMBL" id="JABEQI010000010">
    <property type="protein sequence ID" value="MBB2187597.1"/>
    <property type="molecule type" value="Genomic_DNA"/>
</dbReference>
<evidence type="ECO:0000313" key="3">
    <source>
        <dbReference type="Proteomes" id="UP000254958"/>
    </source>
</evidence>
<dbReference type="InterPro" id="IPR027417">
    <property type="entry name" value="P-loop_NTPase"/>
</dbReference>
<gene>
    <name evidence="2" type="ORF">C7453_1096</name>
    <name evidence="1" type="ORF">HLH32_14660</name>
</gene>
<sequence>MSDIPTAADKTNGLHAYLVSANEIKRLLYMVPRKKNHATILQFIATQAGIGTSSIAREFATVAGGEMGIPTLLISLDESAIATDDDLARKYQLSPSALLPPGAELPSADWVRLRMVRDSTLTFAAAIADQQKHPADWIELLQAWRPYFELILIDAPPLRKSYLGVALSSHVDASIIIIGAEETNKSDAKDLIHRIQESRGNIIGAILNKRRSHIPDILYNLPI</sequence>
<comment type="caution">
    <text evidence="2">The sequence shown here is derived from an EMBL/GenBank/DDBJ whole genome shotgun (WGS) entry which is preliminary data.</text>
</comment>
<name>A0A370FXY2_GLULI</name>
<reference evidence="1 4" key="2">
    <citation type="submission" date="2020-04" db="EMBL/GenBank/DDBJ databases">
        <title>Description of novel Gluconacetobacter.</title>
        <authorList>
            <person name="Sombolestani A."/>
        </authorList>
    </citation>
    <scope>NUCLEOTIDE SEQUENCE [LARGE SCALE GENOMIC DNA]</scope>
    <source>
        <strain evidence="1 4">LMG 1382</strain>
    </source>
</reference>
<dbReference type="RefSeq" id="WP_141288856.1">
    <property type="nucleotide sequence ID" value="NZ_BJMI01000008.1"/>
</dbReference>
<dbReference type="OrthoDB" id="8430685at2"/>
<protein>
    <recommendedName>
        <fullName evidence="5">Mrp family chromosome partitioning ATPase</fullName>
    </recommendedName>
</protein>
<dbReference type="AlphaFoldDB" id="A0A370FXY2"/>
<dbReference type="Proteomes" id="UP000562982">
    <property type="component" value="Unassembled WGS sequence"/>
</dbReference>
<proteinExistence type="predicted"/>
<dbReference type="PANTHER" id="PTHR32309:SF31">
    <property type="entry name" value="CAPSULAR EXOPOLYSACCHARIDE FAMILY"/>
    <property type="match status" value="1"/>
</dbReference>
<organism evidence="2 3">
    <name type="scientific">Gluconacetobacter liquefaciens</name>
    <name type="common">Acetobacter liquefaciens</name>
    <dbReference type="NCBI Taxonomy" id="89584"/>
    <lineage>
        <taxon>Bacteria</taxon>
        <taxon>Pseudomonadati</taxon>
        <taxon>Pseudomonadota</taxon>
        <taxon>Alphaproteobacteria</taxon>
        <taxon>Acetobacterales</taxon>
        <taxon>Acetobacteraceae</taxon>
        <taxon>Gluconacetobacter</taxon>
    </lineage>
</organism>
<reference evidence="2 3" key="1">
    <citation type="submission" date="2018-07" db="EMBL/GenBank/DDBJ databases">
        <title>Genomic Encyclopedia of Type Strains, Phase IV (KMG-IV): sequencing the most valuable type-strain genomes for metagenomic binning, comparative biology and taxonomic classification.</title>
        <authorList>
            <person name="Goeker M."/>
        </authorList>
    </citation>
    <scope>NUCLEOTIDE SEQUENCE [LARGE SCALE GENOMIC DNA]</scope>
    <source>
        <strain evidence="2 3">DSM 5603</strain>
    </source>
</reference>
<accession>A0A370FXY2</accession>
<dbReference type="SUPFAM" id="SSF52540">
    <property type="entry name" value="P-loop containing nucleoside triphosphate hydrolases"/>
    <property type="match status" value="1"/>
</dbReference>
<keyword evidence="3" id="KW-1185">Reference proteome</keyword>
<evidence type="ECO:0000313" key="1">
    <source>
        <dbReference type="EMBL" id="MBB2187597.1"/>
    </source>
</evidence>
<dbReference type="InterPro" id="IPR050445">
    <property type="entry name" value="Bact_polysacc_biosynth/exp"/>
</dbReference>
<evidence type="ECO:0008006" key="5">
    <source>
        <dbReference type="Google" id="ProtNLM"/>
    </source>
</evidence>
<evidence type="ECO:0000313" key="4">
    <source>
        <dbReference type="Proteomes" id="UP000562982"/>
    </source>
</evidence>
<dbReference type="Gene3D" id="3.40.50.300">
    <property type="entry name" value="P-loop containing nucleotide triphosphate hydrolases"/>
    <property type="match status" value="1"/>
</dbReference>
<dbReference type="Proteomes" id="UP000254958">
    <property type="component" value="Unassembled WGS sequence"/>
</dbReference>
<dbReference type="PANTHER" id="PTHR32309">
    <property type="entry name" value="TYROSINE-PROTEIN KINASE"/>
    <property type="match status" value="1"/>
</dbReference>
<dbReference type="EMBL" id="QQAW01000009">
    <property type="protein sequence ID" value="RDI36491.1"/>
    <property type="molecule type" value="Genomic_DNA"/>
</dbReference>
<evidence type="ECO:0000313" key="2">
    <source>
        <dbReference type="EMBL" id="RDI36491.1"/>
    </source>
</evidence>